<gene>
    <name evidence="1" type="ORF">NCTC1542_03296</name>
</gene>
<evidence type="ECO:0000313" key="1">
    <source>
        <dbReference type="EMBL" id="STZ88512.1"/>
    </source>
</evidence>
<dbReference type="AlphaFoldDB" id="A0A378UUA9"/>
<protein>
    <submittedName>
        <fullName evidence="1">Uncharacterized protein</fullName>
    </submittedName>
</protein>
<organism evidence="1 2">
    <name type="scientific">Mycolicibacterium fortuitum</name>
    <name type="common">Mycobacterium fortuitum</name>
    <dbReference type="NCBI Taxonomy" id="1766"/>
    <lineage>
        <taxon>Bacteria</taxon>
        <taxon>Bacillati</taxon>
        <taxon>Actinomycetota</taxon>
        <taxon>Actinomycetes</taxon>
        <taxon>Mycobacteriales</taxon>
        <taxon>Mycobacteriaceae</taxon>
        <taxon>Mycolicibacterium</taxon>
    </lineage>
</organism>
<dbReference type="Proteomes" id="UP000255389">
    <property type="component" value="Unassembled WGS sequence"/>
</dbReference>
<dbReference type="EMBL" id="UGQY01000003">
    <property type="protein sequence ID" value="STZ88512.1"/>
    <property type="molecule type" value="Genomic_DNA"/>
</dbReference>
<name>A0A378UUA9_MYCFO</name>
<reference evidence="1 2" key="1">
    <citation type="submission" date="2018-06" db="EMBL/GenBank/DDBJ databases">
        <authorList>
            <consortium name="Pathogen Informatics"/>
            <person name="Doyle S."/>
        </authorList>
    </citation>
    <scope>NUCLEOTIDE SEQUENCE [LARGE SCALE GENOMIC DNA]</scope>
    <source>
        <strain evidence="1 2">NCTC1542</strain>
    </source>
</reference>
<evidence type="ECO:0000313" key="2">
    <source>
        <dbReference type="Proteomes" id="UP000255389"/>
    </source>
</evidence>
<proteinExistence type="predicted"/>
<accession>A0A378UUA9</accession>
<sequence length="54" mass="5847">MTWVVYESSDPEPVWTTRLSGPAQVAITGAGGTDEYRTLASATQKQSPLPIKRP</sequence>